<evidence type="ECO:0000259" key="1">
    <source>
        <dbReference type="Pfam" id="PF13173"/>
    </source>
</evidence>
<gene>
    <name evidence="2" type="ORF">MOZ60_04545</name>
</gene>
<comment type="caution">
    <text evidence="2">The sequence shown here is derived from an EMBL/GenBank/DDBJ whole genome shotgun (WGS) entry which is preliminary data.</text>
</comment>
<sequence length="89" mass="10098">MIEGPKLCGKITTAEQKAKSIHYMSLPEDRDENLRMAQINPSFLLTGATPRLIDEWQIAPELWDTVRFEVDHRNKTGQFILTGSAISPE</sequence>
<evidence type="ECO:0000313" key="2">
    <source>
        <dbReference type="EMBL" id="MDX8419362.1"/>
    </source>
</evidence>
<accession>A0AB35U4T4</accession>
<name>A0AB35U4T4_9FIRM</name>
<dbReference type="EMBL" id="JALBUR010000008">
    <property type="protein sequence ID" value="MDX8419362.1"/>
    <property type="molecule type" value="Genomic_DNA"/>
</dbReference>
<dbReference type="AlphaFoldDB" id="A0AB35U4T4"/>
<keyword evidence="3" id="KW-1185">Reference proteome</keyword>
<dbReference type="Proteomes" id="UP001286174">
    <property type="component" value="Unassembled WGS sequence"/>
</dbReference>
<dbReference type="RefSeq" id="WP_277655323.1">
    <property type="nucleotide sequence ID" value="NZ_JALBUR010000008.1"/>
</dbReference>
<protein>
    <submittedName>
        <fullName evidence="2">AAA family ATPase</fullName>
    </submittedName>
</protein>
<dbReference type="InterPro" id="IPR041682">
    <property type="entry name" value="AAA_14"/>
</dbReference>
<organism evidence="2 3">
    <name type="scientific">Grylomicrobium aquisgranensis</name>
    <dbReference type="NCBI Taxonomy" id="2926318"/>
    <lineage>
        <taxon>Bacteria</taxon>
        <taxon>Bacillati</taxon>
        <taxon>Bacillota</taxon>
        <taxon>Erysipelotrichia</taxon>
        <taxon>Erysipelotrichales</taxon>
        <taxon>Erysipelotrichaceae</taxon>
        <taxon>Grylomicrobium</taxon>
    </lineage>
</organism>
<dbReference type="Pfam" id="PF13173">
    <property type="entry name" value="AAA_14"/>
    <property type="match status" value="1"/>
</dbReference>
<reference evidence="2 3" key="1">
    <citation type="submission" date="2022-03" db="EMBL/GenBank/DDBJ databases">
        <title>Novel taxa within the pig intestine.</title>
        <authorList>
            <person name="Wylensek D."/>
            <person name="Bishof K."/>
            <person name="Afrizal A."/>
            <person name="Clavel T."/>
        </authorList>
    </citation>
    <scope>NUCLEOTIDE SEQUENCE [LARGE SCALE GENOMIC DNA]</scope>
    <source>
        <strain evidence="2 3">CLA-KB-P133</strain>
    </source>
</reference>
<proteinExistence type="predicted"/>
<evidence type="ECO:0000313" key="3">
    <source>
        <dbReference type="Proteomes" id="UP001286174"/>
    </source>
</evidence>
<feature type="domain" description="AAA" evidence="1">
    <location>
        <begin position="2"/>
        <end position="85"/>
    </location>
</feature>